<evidence type="ECO:0000259" key="1">
    <source>
        <dbReference type="Pfam" id="PF13649"/>
    </source>
</evidence>
<reference evidence="2" key="1">
    <citation type="submission" date="2022-01" db="EMBL/GenBank/DDBJ databases">
        <authorList>
            <person name="Braso-Vives M."/>
        </authorList>
    </citation>
    <scope>NUCLEOTIDE SEQUENCE</scope>
</reference>
<dbReference type="PANTHER" id="PTHR43464:SF23">
    <property type="entry name" value="JUVENILE HORMONE ACID O-METHYLTRANSFERASE"/>
    <property type="match status" value="1"/>
</dbReference>
<dbReference type="OrthoDB" id="66144at2759"/>
<gene>
    <name evidence="2" type="primary">Hypp9225</name>
    <name evidence="2" type="ORF">BLAG_LOCUS12314</name>
</gene>
<dbReference type="GO" id="GO:0010420">
    <property type="term" value="F:polyprenyldihydroxybenzoate methyltransferase activity"/>
    <property type="evidence" value="ECO:0007669"/>
    <property type="project" value="TreeGrafter"/>
</dbReference>
<dbReference type="Gene3D" id="3.40.50.150">
    <property type="entry name" value="Vaccinia Virus protein VP39"/>
    <property type="match status" value="1"/>
</dbReference>
<name>A0A8K0EID2_BRALA</name>
<evidence type="ECO:0000313" key="3">
    <source>
        <dbReference type="Proteomes" id="UP000838412"/>
    </source>
</evidence>
<dbReference type="AlphaFoldDB" id="A0A8K0EID2"/>
<proteinExistence type="predicted"/>
<dbReference type="Pfam" id="PF13649">
    <property type="entry name" value="Methyltransf_25"/>
    <property type="match status" value="1"/>
</dbReference>
<dbReference type="Proteomes" id="UP000838412">
    <property type="component" value="Chromosome 19"/>
</dbReference>
<dbReference type="InterPro" id="IPR029063">
    <property type="entry name" value="SAM-dependent_MTases_sf"/>
</dbReference>
<protein>
    <submittedName>
        <fullName evidence="2">Hypp9225 protein</fullName>
    </submittedName>
</protein>
<sequence>MHANHDKSLAMNATKAEHYSQNRSYQQSFAVEVLQQYMKWDGDTVLDAGCGTGEICKYISQQPGVASVVGFDVSSEFVSYSSQYNSSPNVLYHVADVSDVTTFKPEWQDAFSKAVSIFVLQWVHGKAEALKAMHSCLKSRGEILLACVSDESRFYRTWMNMASHPKWKIYLKDFVPNLFPWPSSDLSNGHDNSCLLEECGFEVLSCHVKEHGQSFDSKEQWRETFRAVFPHLRYIPQDKHEEFFDDLFETAKSIRFVSADYKTTGDVLVFHARKL</sequence>
<dbReference type="EMBL" id="OV696704">
    <property type="protein sequence ID" value="CAH1252154.1"/>
    <property type="molecule type" value="Genomic_DNA"/>
</dbReference>
<feature type="domain" description="Methyltransferase" evidence="1">
    <location>
        <begin position="45"/>
        <end position="141"/>
    </location>
</feature>
<evidence type="ECO:0000313" key="2">
    <source>
        <dbReference type="EMBL" id="CAH1252154.1"/>
    </source>
</evidence>
<organism evidence="2 3">
    <name type="scientific">Branchiostoma lanceolatum</name>
    <name type="common">Common lancelet</name>
    <name type="synonym">Amphioxus lanceolatum</name>
    <dbReference type="NCBI Taxonomy" id="7740"/>
    <lineage>
        <taxon>Eukaryota</taxon>
        <taxon>Metazoa</taxon>
        <taxon>Chordata</taxon>
        <taxon>Cephalochordata</taxon>
        <taxon>Leptocardii</taxon>
        <taxon>Amphioxiformes</taxon>
        <taxon>Branchiostomatidae</taxon>
        <taxon>Branchiostoma</taxon>
    </lineage>
</organism>
<keyword evidence="3" id="KW-1185">Reference proteome</keyword>
<dbReference type="PANTHER" id="PTHR43464">
    <property type="entry name" value="METHYLTRANSFERASE"/>
    <property type="match status" value="1"/>
</dbReference>
<dbReference type="SUPFAM" id="SSF53335">
    <property type="entry name" value="S-adenosyl-L-methionine-dependent methyltransferases"/>
    <property type="match status" value="1"/>
</dbReference>
<dbReference type="InterPro" id="IPR041698">
    <property type="entry name" value="Methyltransf_25"/>
</dbReference>
<dbReference type="CDD" id="cd02440">
    <property type="entry name" value="AdoMet_MTases"/>
    <property type="match status" value="1"/>
</dbReference>
<accession>A0A8K0EID2</accession>